<dbReference type="EMBL" id="BGPR01000753">
    <property type="protein sequence ID" value="GBM34196.1"/>
    <property type="molecule type" value="Genomic_DNA"/>
</dbReference>
<comment type="caution">
    <text evidence="1">The sequence shown here is derived from an EMBL/GenBank/DDBJ whole genome shotgun (WGS) entry which is preliminary data.</text>
</comment>
<protein>
    <submittedName>
        <fullName evidence="1">Uncharacterized protein</fullName>
    </submittedName>
</protein>
<sequence>MPSVSLRPTNWIREDVIFFSQHGPFPDYLKRFHLSDSDFCRCGGVGTEEWLKRVANNLVTRHKIHGNIKLTSENRDLFFHLWSSTFQCFQLKNHHWTFPLEKGINKYKEKKYHEPVQITVKMPVYIV</sequence>
<dbReference type="AlphaFoldDB" id="A0A4Y2F1I9"/>
<gene>
    <name evidence="1" type="ORF">AVEN_175274_1</name>
</gene>
<evidence type="ECO:0000313" key="2">
    <source>
        <dbReference type="Proteomes" id="UP000499080"/>
    </source>
</evidence>
<evidence type="ECO:0000313" key="1">
    <source>
        <dbReference type="EMBL" id="GBM34196.1"/>
    </source>
</evidence>
<keyword evidence="2" id="KW-1185">Reference proteome</keyword>
<proteinExistence type="predicted"/>
<organism evidence="1 2">
    <name type="scientific">Araneus ventricosus</name>
    <name type="common">Orbweaver spider</name>
    <name type="synonym">Epeira ventricosa</name>
    <dbReference type="NCBI Taxonomy" id="182803"/>
    <lineage>
        <taxon>Eukaryota</taxon>
        <taxon>Metazoa</taxon>
        <taxon>Ecdysozoa</taxon>
        <taxon>Arthropoda</taxon>
        <taxon>Chelicerata</taxon>
        <taxon>Arachnida</taxon>
        <taxon>Araneae</taxon>
        <taxon>Araneomorphae</taxon>
        <taxon>Entelegynae</taxon>
        <taxon>Araneoidea</taxon>
        <taxon>Araneidae</taxon>
        <taxon>Araneus</taxon>
    </lineage>
</organism>
<dbReference type="Proteomes" id="UP000499080">
    <property type="component" value="Unassembled WGS sequence"/>
</dbReference>
<name>A0A4Y2F1I9_ARAVE</name>
<reference evidence="1 2" key="1">
    <citation type="journal article" date="2019" name="Sci. Rep.">
        <title>Orb-weaving spider Araneus ventricosus genome elucidates the spidroin gene catalogue.</title>
        <authorList>
            <person name="Kono N."/>
            <person name="Nakamura H."/>
            <person name="Ohtoshi R."/>
            <person name="Moran D.A.P."/>
            <person name="Shinohara A."/>
            <person name="Yoshida Y."/>
            <person name="Fujiwara M."/>
            <person name="Mori M."/>
            <person name="Tomita M."/>
            <person name="Arakawa K."/>
        </authorList>
    </citation>
    <scope>NUCLEOTIDE SEQUENCE [LARGE SCALE GENOMIC DNA]</scope>
</reference>
<accession>A0A4Y2F1I9</accession>